<proteinExistence type="predicted"/>
<feature type="region of interest" description="Disordered" evidence="1">
    <location>
        <begin position="423"/>
        <end position="462"/>
    </location>
</feature>
<organism evidence="2 3">
    <name type="scientific">Helicobacter bilis ATCC 43879</name>
    <dbReference type="NCBI Taxonomy" id="613026"/>
    <lineage>
        <taxon>Bacteria</taxon>
        <taxon>Pseudomonadati</taxon>
        <taxon>Campylobacterota</taxon>
        <taxon>Epsilonproteobacteria</taxon>
        <taxon>Campylobacterales</taxon>
        <taxon>Helicobacteraceae</taxon>
        <taxon>Helicobacter</taxon>
    </lineage>
</organism>
<comment type="caution">
    <text evidence="2">The sequence shown here is derived from an EMBL/GenBank/DDBJ whole genome shotgun (WGS) entry which is preliminary data.</text>
</comment>
<dbReference type="EMBL" id="ACDN02000024">
    <property type="protein sequence ID" value="EEO24397.1"/>
    <property type="molecule type" value="Genomic_DNA"/>
</dbReference>
<gene>
    <name evidence="2" type="ORF">HRAG_01454</name>
</gene>
<feature type="compositionally biased region" description="Polar residues" evidence="1">
    <location>
        <begin position="436"/>
        <end position="462"/>
    </location>
</feature>
<protein>
    <submittedName>
        <fullName evidence="2">Uncharacterized protein</fullName>
    </submittedName>
</protein>
<dbReference type="eggNOG" id="COG1247">
    <property type="taxonomic scope" value="Bacteria"/>
</dbReference>
<keyword evidence="3" id="KW-1185">Reference proteome</keyword>
<accession>C3XHA8</accession>
<reference evidence="2 3" key="1">
    <citation type="journal article" date="2014" name="Genome Announc.">
        <title>Draft genome sequences of six enterohepatic helicobacter species isolated from humans and one from rhesus macaques.</title>
        <authorList>
            <person name="Shen Z."/>
            <person name="Sheh A."/>
            <person name="Young S.K."/>
            <person name="Abouelliel A."/>
            <person name="Ward D.V."/>
            <person name="Earl A.M."/>
            <person name="Fox J.G."/>
        </authorList>
    </citation>
    <scope>NUCLEOTIDE SEQUENCE [LARGE SCALE GENOMIC DNA]</scope>
    <source>
        <strain evidence="2 3">ATCC 43879</strain>
    </source>
</reference>
<evidence type="ECO:0000313" key="3">
    <source>
        <dbReference type="Proteomes" id="UP000005085"/>
    </source>
</evidence>
<evidence type="ECO:0000313" key="2">
    <source>
        <dbReference type="EMBL" id="EEO24397.1"/>
    </source>
</evidence>
<sequence length="462" mass="54121">MNFKRANTKFDELYEIRLATPNDIDNIMAFLKAYWDKNHILAVNRDFFEYEFRVGDRVNYILAVNRQTGKIDACEGIYIYSKGDDDTEPFDMAGGMFRTSPHALLPFLGLEILYRKRFMMGVKMRSYIGIGAKKETTYILTKKYFKDDMVGRLDHFYRLNDKKEYQIAHITHKTILDIDSKDQAELVLFRDFKHMYEVFDNESFKKHNPYKSPWYINKRYFNNPVFTYKLYGLESSLVLVCREVAYNGAKILRIVDILGDREQFHRAGEALDRLMKQNDYEYIDLYQKNMDRDGLKKAGFIERLEDDVNIIPSWFSPYAAKNIEIYYHAYGENLYMFKADGDMDRPCSVDVENLGYRCVKQLDSIRDISPFSKAQYDKDIESSNCHTEPLGEVSNVESQQDFSSMAHTKQALAHTYKNDKDLDSIKMHPKPCTHPNLAQNLDSKNHTAYTSTTQNQNSTKES</sequence>
<dbReference type="Proteomes" id="UP000005085">
    <property type="component" value="Unassembled WGS sequence"/>
</dbReference>
<dbReference type="OrthoDB" id="5570877at2"/>
<evidence type="ECO:0000256" key="1">
    <source>
        <dbReference type="SAM" id="MobiDB-lite"/>
    </source>
</evidence>
<dbReference type="AlphaFoldDB" id="C3XHA8"/>
<dbReference type="RefSeq" id="WP_005219107.1">
    <property type="nucleotide sequence ID" value="NZ_KI392035.1"/>
</dbReference>
<name>C3XHA8_9HELI</name>
<dbReference type="HOGENOM" id="CLU_047383_1_0_7"/>